<dbReference type="EMBL" id="JANTQA010000070">
    <property type="protein sequence ID" value="KAJ3425671.1"/>
    <property type="molecule type" value="Genomic_DNA"/>
</dbReference>
<accession>A0AAV7Y758</accession>
<evidence type="ECO:0000256" key="1">
    <source>
        <dbReference type="SAM" id="Coils"/>
    </source>
</evidence>
<feature type="compositionally biased region" description="Polar residues" evidence="2">
    <location>
        <begin position="295"/>
        <end position="311"/>
    </location>
</feature>
<sequence>MNLQLITNQDCVSEKRQIQYLFNSTNQKTYDVELNEPTKIKNCQTTPSSLETATKNNTSSQNNILDRHNVFLGFGDLEDQDQPVATIILTFVWSVMLIWEIWENIGLEDMGKNPCHEIKKRHYKKYLKRLENSKLPVSILNGEGTIVDITSTFLKEVGWVGQDHLFKNHKPGRISAKKQKHFECDTPEAIKKAVVLLMKSKDGLLTIPWDGTDQFGEKNPLWIYCTLISVSGKPFIQTIWKKRKVMEDSQLENPDEIDSSLLKVNINDSTSVTSKETSTCSEITPKREKEKISQKHNTSMSHNTENSNFPSNIRVESDSTITSQSFALDDIEEQNEIDQVIETIKKQSRALDNMDYEMELIKNVNSLSQMMEQMKKKRDEQIGKLNSRLRTQNSKHKNKVLELEEYYQKKFQNFEKENKKNKKLNKEIKRLKQTVSTLYHHLKQNQKKENKLLIDLESDNSLKLSTTGKK</sequence>
<gene>
    <name evidence="3" type="ORF">M0812_28116</name>
</gene>
<evidence type="ECO:0000256" key="2">
    <source>
        <dbReference type="SAM" id="MobiDB-lite"/>
    </source>
</evidence>
<feature type="compositionally biased region" description="Basic and acidic residues" evidence="2">
    <location>
        <begin position="284"/>
        <end position="293"/>
    </location>
</feature>
<reference evidence="3" key="1">
    <citation type="submission" date="2022-08" db="EMBL/GenBank/DDBJ databases">
        <title>Novel sulphate-reducing endosymbionts in the free-living metamonad Anaeramoeba.</title>
        <authorList>
            <person name="Jerlstrom-Hultqvist J."/>
            <person name="Cepicka I."/>
            <person name="Gallot-Lavallee L."/>
            <person name="Salas-Leiva D."/>
            <person name="Curtis B.A."/>
            <person name="Zahonova K."/>
            <person name="Pipaliya S."/>
            <person name="Dacks J."/>
            <person name="Roger A.J."/>
        </authorList>
    </citation>
    <scope>NUCLEOTIDE SEQUENCE</scope>
    <source>
        <strain evidence="3">Busselton2</strain>
    </source>
</reference>
<feature type="coiled-coil region" evidence="1">
    <location>
        <begin position="407"/>
        <end position="441"/>
    </location>
</feature>
<organism evidence="3 4">
    <name type="scientific">Anaeramoeba flamelloides</name>
    <dbReference type="NCBI Taxonomy" id="1746091"/>
    <lineage>
        <taxon>Eukaryota</taxon>
        <taxon>Metamonada</taxon>
        <taxon>Anaeramoebidae</taxon>
        <taxon>Anaeramoeba</taxon>
    </lineage>
</organism>
<dbReference type="AlphaFoldDB" id="A0AAV7Y758"/>
<dbReference type="Proteomes" id="UP001146793">
    <property type="component" value="Unassembled WGS sequence"/>
</dbReference>
<proteinExistence type="predicted"/>
<name>A0AAV7Y758_9EUKA</name>
<comment type="caution">
    <text evidence="3">The sequence shown here is derived from an EMBL/GenBank/DDBJ whole genome shotgun (WGS) entry which is preliminary data.</text>
</comment>
<evidence type="ECO:0000313" key="4">
    <source>
        <dbReference type="Proteomes" id="UP001146793"/>
    </source>
</evidence>
<feature type="compositionally biased region" description="Polar residues" evidence="2">
    <location>
        <begin position="273"/>
        <end position="282"/>
    </location>
</feature>
<evidence type="ECO:0000313" key="3">
    <source>
        <dbReference type="EMBL" id="KAJ3425671.1"/>
    </source>
</evidence>
<keyword evidence="1" id="KW-0175">Coiled coil</keyword>
<protein>
    <submittedName>
        <fullName evidence="3">Centrosomal protein of 170 kDa</fullName>
    </submittedName>
</protein>
<feature type="region of interest" description="Disordered" evidence="2">
    <location>
        <begin position="273"/>
        <end position="312"/>
    </location>
</feature>